<name>A0A1C4XHF9_9ACTN</name>
<dbReference type="InterPro" id="IPR039038">
    <property type="entry name" value="ASPH"/>
</dbReference>
<proteinExistence type="predicted"/>
<reference evidence="2 3" key="1">
    <citation type="submission" date="2016-06" db="EMBL/GenBank/DDBJ databases">
        <authorList>
            <person name="Kjaerup R.B."/>
            <person name="Dalgaard T.S."/>
            <person name="Juul-Madsen H.R."/>
        </authorList>
    </citation>
    <scope>NUCLEOTIDE SEQUENCE [LARGE SCALE GENOMIC DNA]</scope>
    <source>
        <strain evidence="2 3">DSM 45626</strain>
    </source>
</reference>
<sequence>MNPRAAVAARSAGAVPAEAAGRLRKRYESLICDLLGEGLTGPAYQIADLAVADGLWAERLQRPIELHPTTRRCAFFEPDDFWFTSHLRLHWPRIRAEIEGIADPARAGFSTAGLDGSSVRGGLWHQLMLWDRGRRFDRACDLLPATAEAVAAIPEATVAGNGFVMVSWLQPGTWIAPHCGPTNAKARTHFCVRTDPEARIRVGDRERRWEEGASFTFDDSFEHEVWHKGTTPRVVLIVDTANPYLTEPATVVRRDQANRTDEMHGFMTAMQLERVVRTADGVEVTPNPAMTEFIRSYMDTRQIGVVELKGSRLAVTFAGDGSSR</sequence>
<accession>A0A1C4XHF9</accession>
<dbReference type="Gene3D" id="2.60.120.330">
    <property type="entry name" value="B-lactam Antibiotic, Isopenicillin N Synthase, Chain"/>
    <property type="match status" value="1"/>
</dbReference>
<dbReference type="InterPro" id="IPR007803">
    <property type="entry name" value="Asp/Arg/Pro-Hydrxlase"/>
</dbReference>
<dbReference type="Pfam" id="PF05118">
    <property type="entry name" value="Asp_Arg_Hydrox"/>
    <property type="match status" value="1"/>
</dbReference>
<feature type="domain" description="Aspartyl/asparaginy/proline hydroxylase" evidence="1">
    <location>
        <begin position="90"/>
        <end position="243"/>
    </location>
</feature>
<dbReference type="GO" id="GO:0062101">
    <property type="term" value="F:peptidyl-aspartic acid 3-dioxygenase activity"/>
    <property type="evidence" value="ECO:0007669"/>
    <property type="project" value="InterPro"/>
</dbReference>
<gene>
    <name evidence="2" type="ORF">GA0070558_12560</name>
</gene>
<evidence type="ECO:0000313" key="2">
    <source>
        <dbReference type="EMBL" id="SCF07834.1"/>
    </source>
</evidence>
<dbReference type="EMBL" id="FMCW01000025">
    <property type="protein sequence ID" value="SCF07834.1"/>
    <property type="molecule type" value="Genomic_DNA"/>
</dbReference>
<dbReference type="SUPFAM" id="SSF51197">
    <property type="entry name" value="Clavaminate synthase-like"/>
    <property type="match status" value="1"/>
</dbReference>
<evidence type="ECO:0000259" key="1">
    <source>
        <dbReference type="Pfam" id="PF05118"/>
    </source>
</evidence>
<dbReference type="AlphaFoldDB" id="A0A1C4XHF9"/>
<evidence type="ECO:0000313" key="3">
    <source>
        <dbReference type="Proteomes" id="UP000199375"/>
    </source>
</evidence>
<dbReference type="InterPro" id="IPR027443">
    <property type="entry name" value="IPNS-like_sf"/>
</dbReference>
<dbReference type="Proteomes" id="UP000199375">
    <property type="component" value="Unassembled WGS sequence"/>
</dbReference>
<dbReference type="RefSeq" id="WP_091283782.1">
    <property type="nucleotide sequence ID" value="NZ_FMCW01000025.1"/>
</dbReference>
<dbReference type="PANTHER" id="PTHR12366">
    <property type="entry name" value="ASPARTYL/ASPARAGINYL BETA-HYDROXYLASE"/>
    <property type="match status" value="1"/>
</dbReference>
<dbReference type="PANTHER" id="PTHR12366:SF32">
    <property type="entry name" value="ASPARTATE BETA-HYDROXYLASE ISOFORM X1"/>
    <property type="match status" value="1"/>
</dbReference>
<organism evidence="2 3">
    <name type="scientific">Micromonospora haikouensis</name>
    <dbReference type="NCBI Taxonomy" id="686309"/>
    <lineage>
        <taxon>Bacteria</taxon>
        <taxon>Bacillati</taxon>
        <taxon>Actinomycetota</taxon>
        <taxon>Actinomycetes</taxon>
        <taxon>Micromonosporales</taxon>
        <taxon>Micromonosporaceae</taxon>
        <taxon>Micromonospora</taxon>
    </lineage>
</organism>
<protein>
    <submittedName>
        <fullName evidence="2">Aspartate beta-hydroxylase</fullName>
    </submittedName>
</protein>